<feature type="transmembrane region" description="Helical" evidence="2">
    <location>
        <begin position="25"/>
        <end position="50"/>
    </location>
</feature>
<feature type="region of interest" description="Disordered" evidence="1">
    <location>
        <begin position="51"/>
        <end position="72"/>
    </location>
</feature>
<dbReference type="Proteomes" id="UP001445076">
    <property type="component" value="Unassembled WGS sequence"/>
</dbReference>
<keyword evidence="2" id="KW-0472">Membrane</keyword>
<feature type="non-terminal residue" evidence="4">
    <location>
        <position position="1"/>
    </location>
</feature>
<evidence type="ECO:0000256" key="1">
    <source>
        <dbReference type="SAM" id="MobiDB-lite"/>
    </source>
</evidence>
<comment type="caution">
    <text evidence="4">The sequence shown here is derived from an EMBL/GenBank/DDBJ whole genome shotgun (WGS) entry which is preliminary data.</text>
</comment>
<dbReference type="AlphaFoldDB" id="A0AAW0W0F8"/>
<evidence type="ECO:0000313" key="3">
    <source>
        <dbReference type="EMBL" id="KAK8722917.1"/>
    </source>
</evidence>
<dbReference type="EMBL" id="JARKIK010000092">
    <property type="protein sequence ID" value="KAK8722917.1"/>
    <property type="molecule type" value="Genomic_DNA"/>
</dbReference>
<keyword evidence="2" id="KW-0812">Transmembrane</keyword>
<evidence type="ECO:0008006" key="6">
    <source>
        <dbReference type="Google" id="ProtNLM"/>
    </source>
</evidence>
<accession>A0AAW0W0F8</accession>
<evidence type="ECO:0000313" key="4">
    <source>
        <dbReference type="EMBL" id="KAK8722918.1"/>
    </source>
</evidence>
<keyword evidence="2" id="KW-1133">Transmembrane helix</keyword>
<organism evidence="4 5">
    <name type="scientific">Cherax quadricarinatus</name>
    <name type="common">Australian red claw crayfish</name>
    <dbReference type="NCBI Taxonomy" id="27406"/>
    <lineage>
        <taxon>Eukaryota</taxon>
        <taxon>Metazoa</taxon>
        <taxon>Ecdysozoa</taxon>
        <taxon>Arthropoda</taxon>
        <taxon>Crustacea</taxon>
        <taxon>Multicrustacea</taxon>
        <taxon>Malacostraca</taxon>
        <taxon>Eumalacostraca</taxon>
        <taxon>Eucarida</taxon>
        <taxon>Decapoda</taxon>
        <taxon>Pleocyemata</taxon>
        <taxon>Astacidea</taxon>
        <taxon>Parastacoidea</taxon>
        <taxon>Parastacidae</taxon>
        <taxon>Cherax</taxon>
    </lineage>
</organism>
<sequence length="100" mass="11060">WSVIQLHYLFLKCWYQVLHQAKMNFLRVVVVLLVVVVSLATVTSAVPLFGRFGRGGRGGRSRSKSSGVGTREYPDPYAYASPQLFGAIPVFPNFITGVGR</sequence>
<name>A0AAW0W0F8_CHEQU</name>
<protein>
    <recommendedName>
        <fullName evidence="6">Secreted protein</fullName>
    </recommendedName>
</protein>
<proteinExistence type="predicted"/>
<reference evidence="4 5" key="1">
    <citation type="journal article" date="2024" name="BMC Genomics">
        <title>Genome assembly of redclaw crayfish (Cherax quadricarinatus) provides insights into its immune adaptation and hypoxia tolerance.</title>
        <authorList>
            <person name="Liu Z."/>
            <person name="Zheng J."/>
            <person name="Li H."/>
            <person name="Fang K."/>
            <person name="Wang S."/>
            <person name="He J."/>
            <person name="Zhou D."/>
            <person name="Weng S."/>
            <person name="Chi M."/>
            <person name="Gu Z."/>
            <person name="He J."/>
            <person name="Li F."/>
            <person name="Wang M."/>
        </authorList>
    </citation>
    <scope>NUCLEOTIDE SEQUENCE [LARGE SCALE GENOMIC DNA]</scope>
    <source>
        <strain evidence="4">ZL_2023a</strain>
    </source>
</reference>
<dbReference type="EMBL" id="JARKIK010000092">
    <property type="protein sequence ID" value="KAK8722918.1"/>
    <property type="molecule type" value="Genomic_DNA"/>
</dbReference>
<gene>
    <name evidence="3" type="ORF">OTU49_011937</name>
    <name evidence="4" type="ORF">OTU49_011939</name>
</gene>
<reference evidence="4" key="2">
    <citation type="submission" date="2024-01" db="EMBL/GenBank/DDBJ databases">
        <authorList>
            <person name="He J."/>
            <person name="Wang M."/>
            <person name="Zheng J."/>
            <person name="Liu Z."/>
        </authorList>
    </citation>
    <scope>NUCLEOTIDE SEQUENCE</scope>
    <source>
        <strain evidence="4">ZL_2023a</strain>
        <tissue evidence="4">Muscle</tissue>
    </source>
</reference>
<keyword evidence="5" id="KW-1185">Reference proteome</keyword>
<evidence type="ECO:0000313" key="5">
    <source>
        <dbReference type="Proteomes" id="UP001445076"/>
    </source>
</evidence>
<evidence type="ECO:0000256" key="2">
    <source>
        <dbReference type="SAM" id="Phobius"/>
    </source>
</evidence>